<feature type="region of interest" description="Disordered" evidence="1">
    <location>
        <begin position="1"/>
        <end position="44"/>
    </location>
</feature>
<dbReference type="EMBL" id="JAULSV010000006">
    <property type="protein sequence ID" value="KAK0641468.1"/>
    <property type="molecule type" value="Genomic_DNA"/>
</dbReference>
<name>A0AA40CL49_9PEZI</name>
<keyword evidence="2" id="KW-1133">Transmembrane helix</keyword>
<evidence type="ECO:0000256" key="1">
    <source>
        <dbReference type="SAM" id="MobiDB-lite"/>
    </source>
</evidence>
<keyword evidence="4" id="KW-1185">Reference proteome</keyword>
<evidence type="ECO:0000313" key="3">
    <source>
        <dbReference type="EMBL" id="KAK0641468.1"/>
    </source>
</evidence>
<gene>
    <name evidence="3" type="ORF">B0T16DRAFT_393737</name>
</gene>
<protein>
    <submittedName>
        <fullName evidence="3">Uncharacterized protein</fullName>
    </submittedName>
</protein>
<feature type="compositionally biased region" description="Low complexity" evidence="1">
    <location>
        <begin position="8"/>
        <end position="37"/>
    </location>
</feature>
<evidence type="ECO:0000256" key="2">
    <source>
        <dbReference type="SAM" id="Phobius"/>
    </source>
</evidence>
<accession>A0AA40CL49</accession>
<keyword evidence="2" id="KW-0472">Membrane</keyword>
<feature type="transmembrane region" description="Helical" evidence="2">
    <location>
        <begin position="52"/>
        <end position="73"/>
    </location>
</feature>
<proteinExistence type="predicted"/>
<reference evidence="3" key="1">
    <citation type="submission" date="2023-06" db="EMBL/GenBank/DDBJ databases">
        <title>Genome-scale phylogeny and comparative genomics of the fungal order Sordariales.</title>
        <authorList>
            <consortium name="Lawrence Berkeley National Laboratory"/>
            <person name="Hensen N."/>
            <person name="Bonometti L."/>
            <person name="Westerberg I."/>
            <person name="Brannstrom I.O."/>
            <person name="Guillou S."/>
            <person name="Cros-Aarteil S."/>
            <person name="Calhoun S."/>
            <person name="Haridas S."/>
            <person name="Kuo A."/>
            <person name="Mondo S."/>
            <person name="Pangilinan J."/>
            <person name="Riley R."/>
            <person name="Labutti K."/>
            <person name="Andreopoulos B."/>
            <person name="Lipzen A."/>
            <person name="Chen C."/>
            <person name="Yanf M."/>
            <person name="Daum C."/>
            <person name="Ng V."/>
            <person name="Clum A."/>
            <person name="Steindorff A."/>
            <person name="Ohm R."/>
            <person name="Martin F."/>
            <person name="Silar P."/>
            <person name="Natvig D."/>
            <person name="Lalanne C."/>
            <person name="Gautier V."/>
            <person name="Ament-Velasquez S.L."/>
            <person name="Kruys A."/>
            <person name="Hutchinson M.I."/>
            <person name="Powell A.J."/>
            <person name="Barry K."/>
            <person name="Miller A.N."/>
            <person name="Grigoriev I.V."/>
            <person name="Debuchy R."/>
            <person name="Gladieux P."/>
            <person name="Thoren M.H."/>
            <person name="Johannesson H."/>
        </authorList>
    </citation>
    <scope>NUCLEOTIDE SEQUENCE</scope>
    <source>
        <strain evidence="3">SMH2532-1</strain>
    </source>
</reference>
<sequence>MAPLLQRSPQTTSTTPSDSDSDQSQNSWLTSQQSQSQPQPPQEPTQLSLNNILAIVAGILLALFLVIVIFAIARKRQREARNPKPKSLAQRNFFEKLASDQRDMEESSDRRDTWRRDTILYAAETGLERRKVMAEPEKVWVITPLAPVLVKSHPPQHFLTKSGLIAEPEPRDKGSIGNSSIWRWKVKAERYAKEEGQGQRSRLTATQNHPKVDSVLAFFSGLVVSLSRVPQVAHHDLTVGLAGAVSRVHGELVEGLLQQPAVVEGEVGRGHHGLDGFVRAQDHGSVHARHPLAAPYDAAEGWCPATRGQCRARAPSAASPEMRVKMAVRQALFSCRWRCAGNP</sequence>
<evidence type="ECO:0000313" key="4">
    <source>
        <dbReference type="Proteomes" id="UP001174936"/>
    </source>
</evidence>
<organism evidence="3 4">
    <name type="scientific">Cercophora newfieldiana</name>
    <dbReference type="NCBI Taxonomy" id="92897"/>
    <lineage>
        <taxon>Eukaryota</taxon>
        <taxon>Fungi</taxon>
        <taxon>Dikarya</taxon>
        <taxon>Ascomycota</taxon>
        <taxon>Pezizomycotina</taxon>
        <taxon>Sordariomycetes</taxon>
        <taxon>Sordariomycetidae</taxon>
        <taxon>Sordariales</taxon>
        <taxon>Lasiosphaeriaceae</taxon>
        <taxon>Cercophora</taxon>
    </lineage>
</organism>
<dbReference type="AlphaFoldDB" id="A0AA40CL49"/>
<keyword evidence="2" id="KW-0812">Transmembrane</keyword>
<dbReference type="Proteomes" id="UP001174936">
    <property type="component" value="Unassembled WGS sequence"/>
</dbReference>
<comment type="caution">
    <text evidence="3">The sequence shown here is derived from an EMBL/GenBank/DDBJ whole genome shotgun (WGS) entry which is preliminary data.</text>
</comment>